<evidence type="ECO:0000256" key="2">
    <source>
        <dbReference type="ARBA" id="ARBA00008814"/>
    </source>
</evidence>
<accession>A0A7Y9RWJ7</accession>
<dbReference type="PROSITE" id="PS50042">
    <property type="entry name" value="CNMP_BINDING_3"/>
    <property type="match status" value="1"/>
</dbReference>
<name>A0A7Y9RWJ7_9ACTN</name>
<evidence type="ECO:0000256" key="7">
    <source>
        <dbReference type="SAM" id="SignalP"/>
    </source>
</evidence>
<feature type="domain" description="Fe/B12 periplasmic-binding" evidence="9">
    <location>
        <begin position="67"/>
        <end position="332"/>
    </location>
</feature>
<dbReference type="RefSeq" id="WP_179518925.1">
    <property type="nucleotide sequence ID" value="NZ_JACCAC010000001.1"/>
</dbReference>
<evidence type="ECO:0000256" key="6">
    <source>
        <dbReference type="SAM" id="MobiDB-lite"/>
    </source>
</evidence>
<dbReference type="InterPro" id="IPR002491">
    <property type="entry name" value="ABC_transptr_periplasmic_BD"/>
</dbReference>
<keyword evidence="5" id="KW-0175">Coiled coil</keyword>
<evidence type="ECO:0000259" key="8">
    <source>
        <dbReference type="PROSITE" id="PS50042"/>
    </source>
</evidence>
<dbReference type="SUPFAM" id="SSF53807">
    <property type="entry name" value="Helical backbone' metal receptor"/>
    <property type="match status" value="1"/>
</dbReference>
<organism evidence="10 11">
    <name type="scientific">Nocardioides perillae</name>
    <dbReference type="NCBI Taxonomy" id="1119534"/>
    <lineage>
        <taxon>Bacteria</taxon>
        <taxon>Bacillati</taxon>
        <taxon>Actinomycetota</taxon>
        <taxon>Actinomycetes</taxon>
        <taxon>Propionibacteriales</taxon>
        <taxon>Nocardioidaceae</taxon>
        <taxon>Nocardioides</taxon>
    </lineage>
</organism>
<dbReference type="Gene3D" id="3.40.50.1980">
    <property type="entry name" value="Nitrogenase molybdenum iron protein domain"/>
    <property type="match status" value="2"/>
</dbReference>
<gene>
    <name evidence="10" type="ORF">BJ989_003020</name>
</gene>
<dbReference type="InterPro" id="IPR000595">
    <property type="entry name" value="cNMP-bd_dom"/>
</dbReference>
<keyword evidence="11" id="KW-1185">Reference proteome</keyword>
<comment type="subcellular location">
    <subcellularLocation>
        <location evidence="1">Cell envelope</location>
    </subcellularLocation>
</comment>
<protein>
    <submittedName>
        <fullName evidence="10">Iron complex transport system substrate-binding protein</fullName>
    </submittedName>
</protein>
<comment type="similarity">
    <text evidence="2">Belongs to the bacterial solute-binding protein 8 family.</text>
</comment>
<keyword evidence="3" id="KW-0813">Transport</keyword>
<evidence type="ECO:0000256" key="5">
    <source>
        <dbReference type="SAM" id="Coils"/>
    </source>
</evidence>
<proteinExistence type="inferred from homology"/>
<comment type="caution">
    <text evidence="10">The sequence shown here is derived from an EMBL/GenBank/DDBJ whole genome shotgun (WGS) entry which is preliminary data.</text>
</comment>
<dbReference type="InterPro" id="IPR051313">
    <property type="entry name" value="Bact_iron-sidero_bind"/>
</dbReference>
<feature type="chain" id="PRO_5038476022" evidence="7">
    <location>
        <begin position="27"/>
        <end position="332"/>
    </location>
</feature>
<feature type="domain" description="Cyclic nucleotide-binding" evidence="8">
    <location>
        <begin position="173"/>
        <end position="238"/>
    </location>
</feature>
<feature type="signal peptide" evidence="7">
    <location>
        <begin position="1"/>
        <end position="26"/>
    </location>
</feature>
<feature type="coiled-coil region" evidence="5">
    <location>
        <begin position="173"/>
        <end position="207"/>
    </location>
</feature>
<sequence>MRTPPRPSLRRALLPAALLLSVAGLAACGTSQPAADAEPTSPDASAGPVSLTDAAGRTVELDAPAERVVVLEWQQVEDVLALGVEPVGVADVAGYNTYSSALPVDEGTTDVGTRGEPNMDAVFSTDPDLVIVEAERGAPIIDQLTEYDVPVLVTKGADTADPIANMEATFTLIAEALGKEEEAEEVLAELDATIEEGKAAIAEADLETTEFVYVDGYVDGSNVSVRPFGQGSLMGELGETLGLTNVWSGKVDPAYGLGATDPEGLRAVGDAHFFYSSTEASAWVEALEGNAVWQRAGFVQADRVHPFPEGVWTFGGPRSSQQVVEAYVDALT</sequence>
<dbReference type="PROSITE" id="PS51257">
    <property type="entry name" value="PROKAR_LIPOPROTEIN"/>
    <property type="match status" value="1"/>
</dbReference>
<evidence type="ECO:0000313" key="11">
    <source>
        <dbReference type="Proteomes" id="UP000544110"/>
    </source>
</evidence>
<feature type="region of interest" description="Disordered" evidence="6">
    <location>
        <begin position="31"/>
        <end position="50"/>
    </location>
</feature>
<dbReference type="PANTHER" id="PTHR30532">
    <property type="entry name" value="IRON III DICITRATE-BINDING PERIPLASMIC PROTEIN"/>
    <property type="match status" value="1"/>
</dbReference>
<dbReference type="Proteomes" id="UP000544110">
    <property type="component" value="Unassembled WGS sequence"/>
</dbReference>
<dbReference type="InterPro" id="IPR006311">
    <property type="entry name" value="TAT_signal"/>
</dbReference>
<evidence type="ECO:0000256" key="1">
    <source>
        <dbReference type="ARBA" id="ARBA00004196"/>
    </source>
</evidence>
<dbReference type="PROSITE" id="PS51318">
    <property type="entry name" value="TAT"/>
    <property type="match status" value="1"/>
</dbReference>
<reference evidence="10 11" key="1">
    <citation type="submission" date="2020-07" db="EMBL/GenBank/DDBJ databases">
        <title>Sequencing the genomes of 1000 actinobacteria strains.</title>
        <authorList>
            <person name="Klenk H.-P."/>
        </authorList>
    </citation>
    <scope>NUCLEOTIDE SEQUENCE [LARGE SCALE GENOMIC DNA]</scope>
    <source>
        <strain evidence="10 11">DSM 24552</strain>
    </source>
</reference>
<evidence type="ECO:0000313" key="10">
    <source>
        <dbReference type="EMBL" id="NYG56716.1"/>
    </source>
</evidence>
<dbReference type="PANTHER" id="PTHR30532:SF1">
    <property type="entry name" value="IRON(3+)-HYDROXAMATE-BINDING PROTEIN FHUD"/>
    <property type="match status" value="1"/>
</dbReference>
<keyword evidence="4 7" id="KW-0732">Signal</keyword>
<dbReference type="AlphaFoldDB" id="A0A7Y9RWJ7"/>
<evidence type="ECO:0000256" key="4">
    <source>
        <dbReference type="ARBA" id="ARBA00022729"/>
    </source>
</evidence>
<dbReference type="GO" id="GO:1901678">
    <property type="term" value="P:iron coordination entity transport"/>
    <property type="evidence" value="ECO:0007669"/>
    <property type="project" value="UniProtKB-ARBA"/>
</dbReference>
<dbReference type="GO" id="GO:0030288">
    <property type="term" value="C:outer membrane-bounded periplasmic space"/>
    <property type="evidence" value="ECO:0007669"/>
    <property type="project" value="TreeGrafter"/>
</dbReference>
<dbReference type="Pfam" id="PF01497">
    <property type="entry name" value="Peripla_BP_2"/>
    <property type="match status" value="1"/>
</dbReference>
<evidence type="ECO:0000256" key="3">
    <source>
        <dbReference type="ARBA" id="ARBA00022448"/>
    </source>
</evidence>
<evidence type="ECO:0000259" key="9">
    <source>
        <dbReference type="PROSITE" id="PS50983"/>
    </source>
</evidence>
<dbReference type="EMBL" id="JACCAC010000001">
    <property type="protein sequence ID" value="NYG56716.1"/>
    <property type="molecule type" value="Genomic_DNA"/>
</dbReference>
<dbReference type="PROSITE" id="PS50983">
    <property type="entry name" value="FE_B12_PBP"/>
    <property type="match status" value="1"/>
</dbReference>
<dbReference type="CDD" id="cd01146">
    <property type="entry name" value="FhuD"/>
    <property type="match status" value="1"/>
</dbReference>